<protein>
    <recommendedName>
        <fullName evidence="1">C2H2-type domain-containing protein</fullName>
    </recommendedName>
</protein>
<evidence type="ECO:0000313" key="2">
    <source>
        <dbReference type="EMBL" id="QRW15677.1"/>
    </source>
</evidence>
<proteinExistence type="predicted"/>
<organism evidence="2 3">
    <name type="scientific">Rhizoctonia solani</name>
    <dbReference type="NCBI Taxonomy" id="456999"/>
    <lineage>
        <taxon>Eukaryota</taxon>
        <taxon>Fungi</taxon>
        <taxon>Dikarya</taxon>
        <taxon>Basidiomycota</taxon>
        <taxon>Agaricomycotina</taxon>
        <taxon>Agaricomycetes</taxon>
        <taxon>Cantharellales</taxon>
        <taxon>Ceratobasidiaceae</taxon>
        <taxon>Rhizoctonia</taxon>
    </lineage>
</organism>
<evidence type="ECO:0000313" key="3">
    <source>
        <dbReference type="Proteomes" id="UP000650533"/>
    </source>
</evidence>
<dbReference type="EMBL" id="CP059658">
    <property type="protein sequence ID" value="QRW15677.1"/>
    <property type="molecule type" value="Genomic_DNA"/>
</dbReference>
<dbReference type="GeneID" id="67025958"/>
<dbReference type="KEGG" id="rsx:RhiXN_03678"/>
<accession>A0A8H8NNZ2</accession>
<reference evidence="2" key="1">
    <citation type="submission" date="2020-05" db="EMBL/GenBank/DDBJ databases">
        <title>Evolutionary and genomic comparisons of hybrid uninucleate and nonhybrid Rhizoctonia fungi.</title>
        <authorList>
            <person name="Li C."/>
            <person name="Chen X."/>
        </authorList>
    </citation>
    <scope>NUCLEOTIDE SEQUENCE</scope>
    <source>
        <strain evidence="2">AG-1 IA</strain>
    </source>
</reference>
<sequence>MSNSSDFQDYNNESLQWVTHQDGLTYVMTPTGETIAAVSWLQIADAKHDRMGLGESANKAICSKCYDEGRHVVWDPKPASLGTFIITSRSSFGCIFCEQQFLTKEQAIVHAMGHHMTTKDRKVAATYVLEL</sequence>
<dbReference type="Proteomes" id="UP000650533">
    <property type="component" value="Chromosome 1"/>
</dbReference>
<dbReference type="RefSeq" id="XP_043175914.1">
    <property type="nucleotide sequence ID" value="XM_043323495.1"/>
</dbReference>
<dbReference type="PROSITE" id="PS00028">
    <property type="entry name" value="ZINC_FINGER_C2H2_1"/>
    <property type="match status" value="1"/>
</dbReference>
<gene>
    <name evidence="2" type="ORF">RhiXN_03678</name>
</gene>
<name>A0A8H8NNZ2_9AGAM</name>
<evidence type="ECO:0000259" key="1">
    <source>
        <dbReference type="PROSITE" id="PS00028"/>
    </source>
</evidence>
<feature type="domain" description="C2H2-type" evidence="1">
    <location>
        <begin position="94"/>
        <end position="115"/>
    </location>
</feature>
<dbReference type="AlphaFoldDB" id="A0A8H8NNZ2"/>
<dbReference type="InterPro" id="IPR013087">
    <property type="entry name" value="Znf_C2H2_type"/>
</dbReference>